<evidence type="ECO:0000256" key="3">
    <source>
        <dbReference type="ARBA" id="ARBA00009370"/>
    </source>
</evidence>
<dbReference type="PANTHER" id="PTHR43390:SF1">
    <property type="entry name" value="CHLOROPLAST PROCESSING PEPTIDASE"/>
    <property type="match status" value="1"/>
</dbReference>
<dbReference type="InterPro" id="IPR019757">
    <property type="entry name" value="Pept_S26A_signal_pept_1_Lys-AS"/>
</dbReference>
<dbReference type="OrthoDB" id="9802919at2"/>
<organism evidence="9 10">
    <name type="scientific">Clostridium cylindrosporum DSM 605</name>
    <dbReference type="NCBI Taxonomy" id="1121307"/>
    <lineage>
        <taxon>Bacteria</taxon>
        <taxon>Bacillati</taxon>
        <taxon>Bacillota</taxon>
        <taxon>Clostridia</taxon>
        <taxon>Eubacteriales</taxon>
        <taxon>Clostridiaceae</taxon>
        <taxon>Clostridium</taxon>
    </lineage>
</organism>
<proteinExistence type="inferred from homology"/>
<comment type="caution">
    <text evidence="9">The sequence shown here is derived from an EMBL/GenBank/DDBJ whole genome shotgun (WGS) entry which is preliminary data.</text>
</comment>
<evidence type="ECO:0000256" key="2">
    <source>
        <dbReference type="ARBA" id="ARBA00004401"/>
    </source>
</evidence>
<comment type="catalytic activity">
    <reaction evidence="1 7">
        <text>Cleavage of hydrophobic, N-terminal signal or leader sequences from secreted and periplasmic proteins.</text>
        <dbReference type="EC" id="3.4.21.89"/>
    </reaction>
</comment>
<dbReference type="RefSeq" id="WP_048569164.1">
    <property type="nucleotide sequence ID" value="NZ_LFVU01000001.1"/>
</dbReference>
<dbReference type="SUPFAM" id="SSF51306">
    <property type="entry name" value="LexA/Signal peptidase"/>
    <property type="match status" value="1"/>
</dbReference>
<evidence type="ECO:0000256" key="4">
    <source>
        <dbReference type="ARBA" id="ARBA00013208"/>
    </source>
</evidence>
<keyword evidence="10" id="KW-1185">Reference proteome</keyword>
<dbReference type="Gene3D" id="2.10.109.10">
    <property type="entry name" value="Umud Fragment, subunit A"/>
    <property type="match status" value="1"/>
</dbReference>
<feature type="active site" evidence="6">
    <location>
        <position position="81"/>
    </location>
</feature>
<dbReference type="InterPro" id="IPR019533">
    <property type="entry name" value="Peptidase_S26"/>
</dbReference>
<dbReference type="NCBIfam" id="TIGR02227">
    <property type="entry name" value="sigpep_I_bact"/>
    <property type="match status" value="1"/>
</dbReference>
<dbReference type="AlphaFoldDB" id="A0A0J8DBA1"/>
<dbReference type="InterPro" id="IPR000223">
    <property type="entry name" value="Pept_S26A_signal_pept_1"/>
</dbReference>
<dbReference type="GO" id="GO:0009003">
    <property type="term" value="F:signal peptidase activity"/>
    <property type="evidence" value="ECO:0007669"/>
    <property type="project" value="UniProtKB-EC"/>
</dbReference>
<dbReference type="PANTHER" id="PTHR43390">
    <property type="entry name" value="SIGNAL PEPTIDASE I"/>
    <property type="match status" value="1"/>
</dbReference>
<dbReference type="GO" id="GO:0005886">
    <property type="term" value="C:plasma membrane"/>
    <property type="evidence" value="ECO:0007669"/>
    <property type="project" value="UniProtKB-SubCell"/>
</dbReference>
<feature type="transmembrane region" description="Helical" evidence="7">
    <location>
        <begin position="13"/>
        <end position="34"/>
    </location>
</feature>
<comment type="subcellular location">
    <subcellularLocation>
        <location evidence="2">Cell membrane</location>
        <topology evidence="2">Single-pass type II membrane protein</topology>
    </subcellularLocation>
    <subcellularLocation>
        <location evidence="7">Membrane</location>
        <topology evidence="7">Single-pass type II membrane protein</topology>
    </subcellularLocation>
</comment>
<dbReference type="PROSITE" id="PS00760">
    <property type="entry name" value="SPASE_I_2"/>
    <property type="match status" value="1"/>
</dbReference>
<dbReference type="EMBL" id="LFVU01000001">
    <property type="protein sequence ID" value="KMT23350.1"/>
    <property type="molecule type" value="Genomic_DNA"/>
</dbReference>
<feature type="active site" evidence="6">
    <location>
        <position position="42"/>
    </location>
</feature>
<evidence type="ECO:0000256" key="7">
    <source>
        <dbReference type="RuleBase" id="RU362042"/>
    </source>
</evidence>
<name>A0A0J8DBA1_CLOCY</name>
<evidence type="ECO:0000256" key="5">
    <source>
        <dbReference type="ARBA" id="ARBA00022801"/>
    </source>
</evidence>
<keyword evidence="5 7" id="KW-0378">Hydrolase</keyword>
<accession>A0A0J8DBA1</accession>
<evidence type="ECO:0000256" key="6">
    <source>
        <dbReference type="PIRSR" id="PIRSR600223-1"/>
    </source>
</evidence>
<evidence type="ECO:0000313" key="10">
    <source>
        <dbReference type="Proteomes" id="UP000036756"/>
    </source>
</evidence>
<keyword evidence="7" id="KW-0645">Protease</keyword>
<dbReference type="GO" id="GO:0006465">
    <property type="term" value="P:signal peptide processing"/>
    <property type="evidence" value="ECO:0007669"/>
    <property type="project" value="InterPro"/>
</dbReference>
<dbReference type="PROSITE" id="PS00761">
    <property type="entry name" value="SPASE_I_3"/>
    <property type="match status" value="1"/>
</dbReference>
<dbReference type="InterPro" id="IPR019758">
    <property type="entry name" value="Pept_S26A_signal_pept_1_CS"/>
</dbReference>
<evidence type="ECO:0000313" key="9">
    <source>
        <dbReference type="EMBL" id="KMT23350.1"/>
    </source>
</evidence>
<dbReference type="PRINTS" id="PR00727">
    <property type="entry name" value="LEADERPTASE"/>
</dbReference>
<comment type="similarity">
    <text evidence="3 7">Belongs to the peptidase S26 family.</text>
</comment>
<dbReference type="Pfam" id="PF10502">
    <property type="entry name" value="Peptidase_S26"/>
    <property type="match status" value="1"/>
</dbReference>
<evidence type="ECO:0000256" key="1">
    <source>
        <dbReference type="ARBA" id="ARBA00000677"/>
    </source>
</evidence>
<keyword evidence="7" id="KW-0472">Membrane</keyword>
<dbReference type="GO" id="GO:0004252">
    <property type="term" value="F:serine-type endopeptidase activity"/>
    <property type="evidence" value="ECO:0007669"/>
    <property type="project" value="InterPro"/>
</dbReference>
<dbReference type="PATRIC" id="fig|1121307.3.peg.2543"/>
<sequence>MGKILNFLKDFKWLIIFFIVLQIIILVVVPRYVIPFRVNGESMHDTLQNNDFMIGRKYVFDTPDYEDIIVFQAPNKEFYIKRVIGIPGDTISIKNNVVYRNRKAITENYIKKPQETIEVNEVKLPANKYFVMGDNRDNSEDSRYTEVGLVDINKIKSKVYMRLKPSIKFGY</sequence>
<keyword evidence="7" id="KW-0812">Transmembrane</keyword>
<protein>
    <recommendedName>
        <fullName evidence="4 7">Signal peptidase I</fullName>
        <ecNumber evidence="4 7">3.4.21.89</ecNumber>
    </recommendedName>
</protein>
<dbReference type="STRING" id="1121307.CLCY_8c00870"/>
<feature type="domain" description="Peptidase S26" evidence="8">
    <location>
        <begin position="13"/>
        <end position="162"/>
    </location>
</feature>
<keyword evidence="7" id="KW-1133">Transmembrane helix</keyword>
<evidence type="ECO:0000259" key="8">
    <source>
        <dbReference type="Pfam" id="PF10502"/>
    </source>
</evidence>
<dbReference type="EC" id="3.4.21.89" evidence="4 7"/>
<gene>
    <name evidence="9" type="ORF">CLCY_8c00870</name>
</gene>
<dbReference type="Proteomes" id="UP000036756">
    <property type="component" value="Unassembled WGS sequence"/>
</dbReference>
<dbReference type="CDD" id="cd06530">
    <property type="entry name" value="S26_SPase_I"/>
    <property type="match status" value="1"/>
</dbReference>
<reference evidence="9 10" key="1">
    <citation type="submission" date="2015-06" db="EMBL/GenBank/DDBJ databases">
        <title>Draft genome sequence of the purine-degrading Clostridium cylindrosporum HC-1 (DSM 605).</title>
        <authorList>
            <person name="Poehlein A."/>
            <person name="Schiel-Bengelsdorf B."/>
            <person name="Bengelsdorf F."/>
            <person name="Daniel R."/>
            <person name="Duerre P."/>
        </authorList>
    </citation>
    <scope>NUCLEOTIDE SEQUENCE [LARGE SCALE GENOMIC DNA]</scope>
    <source>
        <strain evidence="9 10">DSM 605</strain>
    </source>
</reference>
<dbReference type="InterPro" id="IPR036286">
    <property type="entry name" value="LexA/Signal_pep-like_sf"/>
</dbReference>